<evidence type="ECO:0000256" key="2">
    <source>
        <dbReference type="RuleBase" id="RU362097"/>
    </source>
</evidence>
<evidence type="ECO:0000313" key="3">
    <source>
        <dbReference type="EMBL" id="MBC8603304.1"/>
    </source>
</evidence>
<dbReference type="GO" id="GO:0015562">
    <property type="term" value="F:efflux transmembrane transporter activity"/>
    <property type="evidence" value="ECO:0007669"/>
    <property type="project" value="InterPro"/>
</dbReference>
<gene>
    <name evidence="4" type="ORF">DWU89_16845</name>
    <name evidence="3" type="ORF">H8784_16445</name>
</gene>
<dbReference type="InterPro" id="IPR003423">
    <property type="entry name" value="OMP_efflux"/>
</dbReference>
<dbReference type="EMBL" id="QREV01000053">
    <property type="protein sequence ID" value="RDU47960.1"/>
    <property type="molecule type" value="Genomic_DNA"/>
</dbReference>
<keyword evidence="2" id="KW-0449">Lipoprotein</keyword>
<evidence type="ECO:0000313" key="6">
    <source>
        <dbReference type="Proteomes" id="UP000629596"/>
    </source>
</evidence>
<keyword evidence="2" id="KW-0564">Palmitate</keyword>
<keyword evidence="2" id="KW-0472">Membrane</keyword>
<dbReference type="PROSITE" id="PS51257">
    <property type="entry name" value="PROKAR_LIPOPROTEIN"/>
    <property type="match status" value="1"/>
</dbReference>
<dbReference type="Proteomes" id="UP000629596">
    <property type="component" value="Unassembled WGS sequence"/>
</dbReference>
<organism evidence="4 5">
    <name type="scientific">Parabacteroides acidifaciens</name>
    <dbReference type="NCBI Taxonomy" id="2290935"/>
    <lineage>
        <taxon>Bacteria</taxon>
        <taxon>Pseudomonadati</taxon>
        <taxon>Bacteroidota</taxon>
        <taxon>Bacteroidia</taxon>
        <taxon>Bacteroidales</taxon>
        <taxon>Tannerellaceae</taxon>
        <taxon>Parabacteroides</taxon>
    </lineage>
</organism>
<comment type="caution">
    <text evidence="4">The sequence shown here is derived from an EMBL/GenBank/DDBJ whole genome shotgun (WGS) entry which is preliminary data.</text>
</comment>
<name>A0A3D8HB41_9BACT</name>
<keyword evidence="2" id="KW-1134">Transmembrane beta strand</keyword>
<evidence type="ECO:0000256" key="1">
    <source>
        <dbReference type="ARBA" id="ARBA00007613"/>
    </source>
</evidence>
<reference evidence="3 6" key="2">
    <citation type="submission" date="2020-08" db="EMBL/GenBank/DDBJ databases">
        <title>Genome public.</title>
        <authorList>
            <person name="Liu C."/>
            <person name="Sun Q."/>
        </authorList>
    </citation>
    <scope>NUCLEOTIDE SEQUENCE [LARGE SCALE GENOMIC DNA]</scope>
    <source>
        <strain evidence="3 6">426_9</strain>
    </source>
</reference>
<dbReference type="PANTHER" id="PTHR30203">
    <property type="entry name" value="OUTER MEMBRANE CATION EFFLUX PROTEIN"/>
    <property type="match status" value="1"/>
</dbReference>
<comment type="similarity">
    <text evidence="1 2">Belongs to the outer membrane factor (OMF) (TC 1.B.17) family.</text>
</comment>
<comment type="subcellular location">
    <subcellularLocation>
        <location evidence="2">Cell membrane</location>
        <topology evidence="2">Lipid-anchor</topology>
    </subcellularLocation>
</comment>
<dbReference type="Gene3D" id="2.20.200.10">
    <property type="entry name" value="Outer membrane efflux proteins (OEP)"/>
    <property type="match status" value="1"/>
</dbReference>
<dbReference type="NCBIfam" id="TIGR01845">
    <property type="entry name" value="outer_NodT"/>
    <property type="match status" value="1"/>
</dbReference>
<evidence type="ECO:0000313" key="4">
    <source>
        <dbReference type="EMBL" id="RDU47960.1"/>
    </source>
</evidence>
<protein>
    <submittedName>
        <fullName evidence="4">TolC family protein</fullName>
    </submittedName>
</protein>
<dbReference type="GO" id="GO:0005886">
    <property type="term" value="C:plasma membrane"/>
    <property type="evidence" value="ECO:0007669"/>
    <property type="project" value="UniProtKB-SubCell"/>
</dbReference>
<dbReference type="RefSeq" id="WP_115500797.1">
    <property type="nucleotide sequence ID" value="NZ_JACRTI010000053.1"/>
</dbReference>
<dbReference type="InterPro" id="IPR010131">
    <property type="entry name" value="MdtP/NodT-like"/>
</dbReference>
<dbReference type="EMBL" id="JACRTI010000053">
    <property type="protein sequence ID" value="MBC8603304.1"/>
    <property type="molecule type" value="Genomic_DNA"/>
</dbReference>
<proteinExistence type="inferred from homology"/>
<dbReference type="PANTHER" id="PTHR30203:SF33">
    <property type="entry name" value="BLR4455 PROTEIN"/>
    <property type="match status" value="1"/>
</dbReference>
<keyword evidence="6" id="KW-1185">Reference proteome</keyword>
<reference evidence="4 5" key="1">
    <citation type="submission" date="2018-07" db="EMBL/GenBank/DDBJ databases">
        <title>Parabacteroides acidifaciens nov. sp., isolated from human feces.</title>
        <authorList>
            <person name="Wang Y.J."/>
        </authorList>
    </citation>
    <scope>NUCLEOTIDE SEQUENCE [LARGE SCALE GENOMIC DNA]</scope>
    <source>
        <strain evidence="4 5">426-9</strain>
    </source>
</reference>
<evidence type="ECO:0000313" key="5">
    <source>
        <dbReference type="Proteomes" id="UP000256321"/>
    </source>
</evidence>
<dbReference type="Gene3D" id="1.20.1600.10">
    <property type="entry name" value="Outer membrane efflux proteins (OEP)"/>
    <property type="match status" value="1"/>
</dbReference>
<sequence length="455" mass="49623">MKIKIIISTVAALALSSCGIYTTYKPATEVPDDLYGREVAAADTSGNISNLNWRELFTDPQLQALIEQGLQSNTDLQSARLRVEEAEATLMSARLAYLPSFALAPQGTVSSFDGGKATQTYSIPVTASWELDIFGRIRNAKRQAKALLEQSHDYRQAVRTQLISGIANTYYTLLMLDEQLAISIQTEKSWKETVESTRALMDAGLANDAAVSQMEATYYSISTSILDLREQINQVENSLSLLLAETPHDIERGKLSGQSLPEHFAVGIPVQMLAGRPDVRSAEHALESAFYVTNQARSAFYPSIMLSGSAGWTNSAGSMIVNPGKFLASAIGSLTQPLFNRGANIAQLKIAKAQQEEARLAFQQSLLNAGSEVNDALMKYQTAKEKSDLYEKQLTALEKASESTSLLMTYGNTTYLEVLTARQSLLSARLTQVANRFAEIQGMISLYQALGGGRD</sequence>
<dbReference type="AlphaFoldDB" id="A0A3D8HB41"/>
<accession>A0A3D8HB41</accession>
<dbReference type="SUPFAM" id="SSF56954">
    <property type="entry name" value="Outer membrane efflux proteins (OEP)"/>
    <property type="match status" value="1"/>
</dbReference>
<dbReference type="Pfam" id="PF02321">
    <property type="entry name" value="OEP"/>
    <property type="match status" value="2"/>
</dbReference>
<keyword evidence="2" id="KW-0812">Transmembrane</keyword>
<dbReference type="Proteomes" id="UP000256321">
    <property type="component" value="Unassembled WGS sequence"/>
</dbReference>